<gene>
    <name evidence="8" type="ORF">P154DRAFT_604180</name>
</gene>
<dbReference type="CDD" id="cd00067">
    <property type="entry name" value="GAL4"/>
    <property type="match status" value="1"/>
</dbReference>
<feature type="compositionally biased region" description="Gly residues" evidence="6">
    <location>
        <begin position="7"/>
        <end position="17"/>
    </location>
</feature>
<name>A0A6A5W930_9PLEO</name>
<keyword evidence="9" id="KW-1185">Reference proteome</keyword>
<evidence type="ECO:0000256" key="6">
    <source>
        <dbReference type="SAM" id="MobiDB-lite"/>
    </source>
</evidence>
<evidence type="ECO:0000256" key="2">
    <source>
        <dbReference type="ARBA" id="ARBA00023015"/>
    </source>
</evidence>
<dbReference type="PANTHER" id="PTHR31069">
    <property type="entry name" value="OLEATE-ACTIVATED TRANSCRIPTION FACTOR 1-RELATED"/>
    <property type="match status" value="1"/>
</dbReference>
<dbReference type="AlphaFoldDB" id="A0A6A5W930"/>
<reference evidence="8" key="1">
    <citation type="journal article" date="2020" name="Stud. Mycol.">
        <title>101 Dothideomycetes genomes: a test case for predicting lifestyles and emergence of pathogens.</title>
        <authorList>
            <person name="Haridas S."/>
            <person name="Albert R."/>
            <person name="Binder M."/>
            <person name="Bloem J."/>
            <person name="Labutti K."/>
            <person name="Salamov A."/>
            <person name="Andreopoulos B."/>
            <person name="Baker S."/>
            <person name="Barry K."/>
            <person name="Bills G."/>
            <person name="Bluhm B."/>
            <person name="Cannon C."/>
            <person name="Castanera R."/>
            <person name="Culley D."/>
            <person name="Daum C."/>
            <person name="Ezra D."/>
            <person name="Gonzalez J."/>
            <person name="Henrissat B."/>
            <person name="Kuo A."/>
            <person name="Liang C."/>
            <person name="Lipzen A."/>
            <person name="Lutzoni F."/>
            <person name="Magnuson J."/>
            <person name="Mondo S."/>
            <person name="Nolan M."/>
            <person name="Ohm R."/>
            <person name="Pangilinan J."/>
            <person name="Park H.-J."/>
            <person name="Ramirez L."/>
            <person name="Alfaro M."/>
            <person name="Sun H."/>
            <person name="Tritt A."/>
            <person name="Yoshinaga Y."/>
            <person name="Zwiers L.-H."/>
            <person name="Turgeon B."/>
            <person name="Goodwin S."/>
            <person name="Spatafora J."/>
            <person name="Crous P."/>
            <person name="Grigoriev I."/>
        </authorList>
    </citation>
    <scope>NUCLEOTIDE SEQUENCE</scope>
    <source>
        <strain evidence="8">CBS 123094</strain>
    </source>
</reference>
<dbReference type="SMART" id="SM00066">
    <property type="entry name" value="GAL4"/>
    <property type="match status" value="1"/>
</dbReference>
<keyword evidence="4" id="KW-0804">Transcription</keyword>
<proteinExistence type="predicted"/>
<keyword evidence="1" id="KW-0479">Metal-binding</keyword>
<evidence type="ECO:0000256" key="4">
    <source>
        <dbReference type="ARBA" id="ARBA00023163"/>
    </source>
</evidence>
<evidence type="ECO:0000256" key="1">
    <source>
        <dbReference type="ARBA" id="ARBA00022723"/>
    </source>
</evidence>
<dbReference type="PROSITE" id="PS50048">
    <property type="entry name" value="ZN2_CY6_FUNGAL_2"/>
    <property type="match status" value="1"/>
</dbReference>
<dbReference type="Gene3D" id="4.10.240.10">
    <property type="entry name" value="Zn(2)-C6 fungal-type DNA-binding domain"/>
    <property type="match status" value="1"/>
</dbReference>
<feature type="region of interest" description="Disordered" evidence="6">
    <location>
        <begin position="1"/>
        <end position="20"/>
    </location>
</feature>
<evidence type="ECO:0000256" key="3">
    <source>
        <dbReference type="ARBA" id="ARBA00023125"/>
    </source>
</evidence>
<dbReference type="GO" id="GO:0000981">
    <property type="term" value="F:DNA-binding transcription factor activity, RNA polymerase II-specific"/>
    <property type="evidence" value="ECO:0007669"/>
    <property type="project" value="InterPro"/>
</dbReference>
<evidence type="ECO:0000256" key="5">
    <source>
        <dbReference type="ARBA" id="ARBA00023242"/>
    </source>
</evidence>
<keyword evidence="5" id="KW-0539">Nucleus</keyword>
<evidence type="ECO:0000313" key="9">
    <source>
        <dbReference type="Proteomes" id="UP000799779"/>
    </source>
</evidence>
<organism evidence="8 9">
    <name type="scientific">Amniculicola lignicola CBS 123094</name>
    <dbReference type="NCBI Taxonomy" id="1392246"/>
    <lineage>
        <taxon>Eukaryota</taxon>
        <taxon>Fungi</taxon>
        <taxon>Dikarya</taxon>
        <taxon>Ascomycota</taxon>
        <taxon>Pezizomycotina</taxon>
        <taxon>Dothideomycetes</taxon>
        <taxon>Pleosporomycetidae</taxon>
        <taxon>Pleosporales</taxon>
        <taxon>Amniculicolaceae</taxon>
        <taxon>Amniculicola</taxon>
    </lineage>
</organism>
<sequence>MLIANRGGSGSGSGVGSVSGRTRPIKLRAACTQCNAGKVKCSGEKTGCERCRNLDLQCIYMESRVGKVPGVRARKRSVHQHINIPRPDHNGNFAISQSMNGPPSASTLLSDGNDSLVHWATDSNGHGSDIDLLERTLRQPDDQMTESSELMPPSSIDSELILPEMDFDIDDLLRYPNEQSQYDSSPTALPVNEEQDGRRRAELDSQCVLVCCQIASELESYMVADIKSLRIVLGIVRKGVERLNDAVGLQQGSRNFRCMAMFGVILYQIIELLESGCACFLDKTANRKDSFAVQIQGMLPGIALGGFGMDPEEQSSWRSHIVLKEIQQTSEVLNRIKKLMAVGESGASKGPSTPEEREKCFVDLEIRLKALSEKVASPK</sequence>
<dbReference type="InterPro" id="IPR050675">
    <property type="entry name" value="OAF3"/>
</dbReference>
<keyword evidence="3" id="KW-0238">DNA-binding</keyword>
<accession>A0A6A5W930</accession>
<dbReference type="GO" id="GO:0008270">
    <property type="term" value="F:zinc ion binding"/>
    <property type="evidence" value="ECO:0007669"/>
    <property type="project" value="InterPro"/>
</dbReference>
<evidence type="ECO:0000259" key="7">
    <source>
        <dbReference type="PROSITE" id="PS50048"/>
    </source>
</evidence>
<dbReference type="OrthoDB" id="2328572at2759"/>
<protein>
    <recommendedName>
        <fullName evidence="7">Zn(2)-C6 fungal-type domain-containing protein</fullName>
    </recommendedName>
</protein>
<keyword evidence="2" id="KW-0805">Transcription regulation</keyword>
<evidence type="ECO:0000313" key="8">
    <source>
        <dbReference type="EMBL" id="KAF1998242.1"/>
    </source>
</evidence>
<dbReference type="InterPro" id="IPR036864">
    <property type="entry name" value="Zn2-C6_fun-type_DNA-bd_sf"/>
</dbReference>
<dbReference type="EMBL" id="ML977605">
    <property type="protein sequence ID" value="KAF1998242.1"/>
    <property type="molecule type" value="Genomic_DNA"/>
</dbReference>
<dbReference type="PANTHER" id="PTHR31069:SF31">
    <property type="entry name" value="MONODICTYPHENONE CLUSTER TRANSCRIPTION FACTOR-RELATED"/>
    <property type="match status" value="1"/>
</dbReference>
<dbReference type="InterPro" id="IPR001138">
    <property type="entry name" value="Zn2Cys6_DnaBD"/>
</dbReference>
<dbReference type="PRINTS" id="PR00755">
    <property type="entry name" value="AFLATOXINBRP"/>
</dbReference>
<dbReference type="Pfam" id="PF00172">
    <property type="entry name" value="Zn_clus"/>
    <property type="match status" value="1"/>
</dbReference>
<feature type="domain" description="Zn(2)-C6 fungal-type" evidence="7">
    <location>
        <begin position="30"/>
        <end position="60"/>
    </location>
</feature>
<dbReference type="Proteomes" id="UP000799779">
    <property type="component" value="Unassembled WGS sequence"/>
</dbReference>
<dbReference type="GO" id="GO:0003677">
    <property type="term" value="F:DNA binding"/>
    <property type="evidence" value="ECO:0007669"/>
    <property type="project" value="UniProtKB-KW"/>
</dbReference>
<dbReference type="SUPFAM" id="SSF57701">
    <property type="entry name" value="Zn2/Cys6 DNA-binding domain"/>
    <property type="match status" value="1"/>
</dbReference>